<evidence type="ECO:0000313" key="1">
    <source>
        <dbReference type="EMBL" id="GAL94509.1"/>
    </source>
</evidence>
<sequence length="49" mass="5844">MNQPYYESTLPRWGVEPSKSLDLVIKPKVTPDFRRKFPLKNRNLVDLQK</sequence>
<comment type="caution">
    <text evidence="1">The sequence shown here is derived from an EMBL/GenBank/DDBJ whole genome shotgun (WGS) entry which is preliminary data.</text>
</comment>
<accession>A0A0A1VY70</accession>
<reference evidence="2" key="1">
    <citation type="journal article" date="2015" name="Genome">
        <title>Whole Genome Sequence of the Non-Microcystin-Producing Microcystis aeruginosa Strain NIES-44.</title>
        <authorList>
            <person name="Okano K."/>
            <person name="Miyata N."/>
            <person name="Ozaki Y."/>
        </authorList>
    </citation>
    <scope>NUCLEOTIDE SEQUENCE [LARGE SCALE GENOMIC DNA]</scope>
    <source>
        <strain evidence="2">NIES-44</strain>
    </source>
</reference>
<dbReference type="Proteomes" id="UP000030321">
    <property type="component" value="Unassembled WGS sequence"/>
</dbReference>
<name>A0A0A1VY70_MICAE</name>
<evidence type="ECO:0000313" key="2">
    <source>
        <dbReference type="Proteomes" id="UP000030321"/>
    </source>
</evidence>
<dbReference type="AlphaFoldDB" id="A0A0A1VY70"/>
<organism evidence="1 2">
    <name type="scientific">Microcystis aeruginosa NIES-44</name>
    <dbReference type="NCBI Taxonomy" id="449439"/>
    <lineage>
        <taxon>Bacteria</taxon>
        <taxon>Bacillati</taxon>
        <taxon>Cyanobacteriota</taxon>
        <taxon>Cyanophyceae</taxon>
        <taxon>Oscillatoriophycideae</taxon>
        <taxon>Chroococcales</taxon>
        <taxon>Microcystaceae</taxon>
        <taxon>Microcystis</taxon>
    </lineage>
</organism>
<protein>
    <submittedName>
        <fullName evidence="1">Uncharacterized protein</fullName>
    </submittedName>
</protein>
<dbReference type="EMBL" id="BBPA01000057">
    <property type="protein sequence ID" value="GAL94509.1"/>
    <property type="molecule type" value="Genomic_DNA"/>
</dbReference>
<proteinExistence type="predicted"/>
<gene>
    <name evidence="1" type="ORF">N44_03089</name>
</gene>